<comment type="caution">
    <text evidence="2">The sequence shown here is derived from an EMBL/GenBank/DDBJ whole genome shotgun (WGS) entry which is preliminary data.</text>
</comment>
<evidence type="ECO:0000256" key="1">
    <source>
        <dbReference type="SAM" id="Phobius"/>
    </source>
</evidence>
<dbReference type="AlphaFoldDB" id="A0A848LC41"/>
<organism evidence="2 3">
    <name type="scientific">Pyxidicoccus fallax</name>
    <dbReference type="NCBI Taxonomy" id="394095"/>
    <lineage>
        <taxon>Bacteria</taxon>
        <taxon>Pseudomonadati</taxon>
        <taxon>Myxococcota</taxon>
        <taxon>Myxococcia</taxon>
        <taxon>Myxococcales</taxon>
        <taxon>Cystobacterineae</taxon>
        <taxon>Myxococcaceae</taxon>
        <taxon>Pyxidicoccus</taxon>
    </lineage>
</organism>
<name>A0A848LC41_9BACT</name>
<feature type="transmembrane region" description="Helical" evidence="1">
    <location>
        <begin position="56"/>
        <end position="74"/>
    </location>
</feature>
<protein>
    <submittedName>
        <fullName evidence="2">Uncharacterized protein</fullName>
    </submittedName>
</protein>
<accession>A0A848LC41</accession>
<feature type="transmembrane region" description="Helical" evidence="1">
    <location>
        <begin position="7"/>
        <end position="27"/>
    </location>
</feature>
<dbReference type="EMBL" id="JABBJJ010000054">
    <property type="protein sequence ID" value="NMO16044.1"/>
    <property type="molecule type" value="Genomic_DNA"/>
</dbReference>
<gene>
    <name evidence="2" type="ORF">HG543_14465</name>
</gene>
<dbReference type="RefSeq" id="WP_169345337.1">
    <property type="nucleotide sequence ID" value="NZ_JABBJJ010000054.1"/>
</dbReference>
<keyword evidence="3" id="KW-1185">Reference proteome</keyword>
<keyword evidence="1" id="KW-0472">Membrane</keyword>
<reference evidence="2 3" key="1">
    <citation type="submission" date="2020-04" db="EMBL/GenBank/DDBJ databases">
        <title>Draft genome of Pyxidicoccus fallax type strain.</title>
        <authorList>
            <person name="Whitworth D.E."/>
        </authorList>
    </citation>
    <scope>NUCLEOTIDE SEQUENCE [LARGE SCALE GENOMIC DNA]</scope>
    <source>
        <strain evidence="2 3">DSM 14698</strain>
    </source>
</reference>
<proteinExistence type="predicted"/>
<feature type="transmembrane region" description="Helical" evidence="1">
    <location>
        <begin position="33"/>
        <end position="49"/>
    </location>
</feature>
<evidence type="ECO:0000313" key="2">
    <source>
        <dbReference type="EMBL" id="NMO16044.1"/>
    </source>
</evidence>
<evidence type="ECO:0000313" key="3">
    <source>
        <dbReference type="Proteomes" id="UP000518300"/>
    </source>
</evidence>
<sequence>MKLPLHATLLLVALLNFFLVYDLLMAASLSTPWLAGVLGTGLLLGFFGTRAAPRKVRVGLLLGFVVGIGAIRAAEWNSRKPFLRDLYSVKPGMTQAEVEAIMGRYLHGTGWPAHPLSPTGTVVDAASGATHASTSTPRGELALAGSIVYRHTNEGWANSDWGIVRFENGRVSDVSFSPD</sequence>
<keyword evidence="1" id="KW-1133">Transmembrane helix</keyword>
<keyword evidence="1" id="KW-0812">Transmembrane</keyword>
<dbReference type="Proteomes" id="UP000518300">
    <property type="component" value="Unassembled WGS sequence"/>
</dbReference>